<sequence length="111" mass="12762">MHYRVFYLFDRSGESISSASAVEMSARAICEQLLPRLQSADDYLGIIDTQENTLQILCDPDSERYWVELPLDAAKASYGRHMGFDELRDLMLTLPAVFDREAIPGLEYRPW</sequence>
<keyword evidence="2" id="KW-1185">Reference proteome</keyword>
<name>A0ABW4Y4R3_9GAMM</name>
<reference evidence="2" key="1">
    <citation type="journal article" date="2019" name="Int. J. Syst. Evol. Microbiol.">
        <title>The Global Catalogue of Microorganisms (GCM) 10K type strain sequencing project: providing services to taxonomists for standard genome sequencing and annotation.</title>
        <authorList>
            <consortium name="The Broad Institute Genomics Platform"/>
            <consortium name="The Broad Institute Genome Sequencing Center for Infectious Disease"/>
            <person name="Wu L."/>
            <person name="Ma J."/>
        </authorList>
    </citation>
    <scope>NUCLEOTIDE SEQUENCE [LARGE SCALE GENOMIC DNA]</scope>
    <source>
        <strain evidence="2">KACC 12597</strain>
    </source>
</reference>
<proteinExistence type="predicted"/>
<evidence type="ECO:0000313" key="2">
    <source>
        <dbReference type="Proteomes" id="UP001597337"/>
    </source>
</evidence>
<dbReference type="RefSeq" id="WP_386022535.1">
    <property type="nucleotide sequence ID" value="NZ_JBHUHX010000004.1"/>
</dbReference>
<evidence type="ECO:0000313" key="1">
    <source>
        <dbReference type="EMBL" id="MFD2110642.1"/>
    </source>
</evidence>
<gene>
    <name evidence="1" type="ORF">ACFSJC_02160</name>
</gene>
<organism evidence="1 2">
    <name type="scientific">Thiorhodococcus fuscus</name>
    <dbReference type="NCBI Taxonomy" id="527200"/>
    <lineage>
        <taxon>Bacteria</taxon>
        <taxon>Pseudomonadati</taxon>
        <taxon>Pseudomonadota</taxon>
        <taxon>Gammaproteobacteria</taxon>
        <taxon>Chromatiales</taxon>
        <taxon>Chromatiaceae</taxon>
        <taxon>Thiorhodococcus</taxon>
    </lineage>
</organism>
<dbReference type="Proteomes" id="UP001597337">
    <property type="component" value="Unassembled WGS sequence"/>
</dbReference>
<dbReference type="EMBL" id="JBHUHX010000004">
    <property type="protein sequence ID" value="MFD2110642.1"/>
    <property type="molecule type" value="Genomic_DNA"/>
</dbReference>
<protein>
    <submittedName>
        <fullName evidence="1">Uncharacterized protein</fullName>
    </submittedName>
</protein>
<comment type="caution">
    <text evidence="1">The sequence shown here is derived from an EMBL/GenBank/DDBJ whole genome shotgun (WGS) entry which is preliminary data.</text>
</comment>
<accession>A0ABW4Y4R3</accession>